<dbReference type="Proteomes" id="UP000500938">
    <property type="component" value="Chromosome"/>
</dbReference>
<organism evidence="1 2">
    <name type="scientific">Gemmatimonas groenlandica</name>
    <dbReference type="NCBI Taxonomy" id="2732249"/>
    <lineage>
        <taxon>Bacteria</taxon>
        <taxon>Pseudomonadati</taxon>
        <taxon>Gemmatimonadota</taxon>
        <taxon>Gemmatimonadia</taxon>
        <taxon>Gemmatimonadales</taxon>
        <taxon>Gemmatimonadaceae</taxon>
        <taxon>Gemmatimonas</taxon>
    </lineage>
</organism>
<keyword evidence="2" id="KW-1185">Reference proteome</keyword>
<accession>A0A6M4ISL3</accession>
<gene>
    <name evidence="1" type="ORF">HKW67_06795</name>
</gene>
<evidence type="ECO:0000313" key="1">
    <source>
        <dbReference type="EMBL" id="QJR35231.1"/>
    </source>
</evidence>
<reference evidence="1 2" key="1">
    <citation type="submission" date="2020-05" db="EMBL/GenBank/DDBJ databases">
        <title>Complete genome sequence of Gemmatimonas greenlandica TET16.</title>
        <authorList>
            <person name="Zeng Y."/>
        </authorList>
    </citation>
    <scope>NUCLEOTIDE SEQUENCE [LARGE SCALE GENOMIC DNA]</scope>
    <source>
        <strain evidence="1 2">TET16</strain>
    </source>
</reference>
<protein>
    <submittedName>
        <fullName evidence="1">Uncharacterized protein</fullName>
    </submittedName>
</protein>
<dbReference type="AlphaFoldDB" id="A0A6M4ISL3"/>
<name>A0A6M4ISL3_9BACT</name>
<proteinExistence type="predicted"/>
<dbReference type="EMBL" id="CP053085">
    <property type="protein sequence ID" value="QJR35231.1"/>
    <property type="molecule type" value="Genomic_DNA"/>
</dbReference>
<sequence length="94" mass="11072">MTDNDNHTHYWWKIMSVRNPQTKEQFDALQELARRWLDFVDDSLVAILDFEMTCALNGQDVLAARRARKSLRDATILIAEWLPIPQPILDSKFR</sequence>
<dbReference type="KEGG" id="ggr:HKW67_06795"/>
<dbReference type="RefSeq" id="WP_171224660.1">
    <property type="nucleotide sequence ID" value="NZ_CP053085.1"/>
</dbReference>
<evidence type="ECO:0000313" key="2">
    <source>
        <dbReference type="Proteomes" id="UP000500938"/>
    </source>
</evidence>